<dbReference type="InterPro" id="IPR012337">
    <property type="entry name" value="RNaseH-like_sf"/>
</dbReference>
<dbReference type="PANTHER" id="PTHR30231">
    <property type="entry name" value="DNA POLYMERASE III SUBUNIT EPSILON"/>
    <property type="match status" value="1"/>
</dbReference>
<sequence length="270" mass="30676">MKLHLLKPLAFIDLEATGLDITKDRIVQIAILKVFPDGREELKNQIINPTIPIPAEVSMVHGIYDDDVKDAPTFADVAGEYLHFLDDSDLAGFNSNRFDIPMLVEEFLRVGICLKLSDKRLVDVQAIFHTMERRNLKAAYKFYCGQELEGAHDAAVDIRATYEVLKAQLERYENVENINDGSPVTVPIKNDVSILSQLTKFNFLDPTGKVIYDEEQKAILFNFGKYKGKTVLEVFAKDPGYYDWMMNKANFSLSTKKVISRAWKAIHSHS</sequence>
<dbReference type="InterPro" id="IPR013520">
    <property type="entry name" value="Ribonucl_H"/>
</dbReference>
<feature type="domain" description="Exonuclease" evidence="1">
    <location>
        <begin position="8"/>
        <end position="174"/>
    </location>
</feature>
<proteinExistence type="predicted"/>
<dbReference type="EMBL" id="CP150886">
    <property type="protein sequence ID" value="WZB89742.1"/>
    <property type="molecule type" value="Genomic_DNA"/>
</dbReference>
<evidence type="ECO:0000259" key="1">
    <source>
        <dbReference type="SMART" id="SM00479"/>
    </source>
</evidence>
<dbReference type="Pfam" id="PF00929">
    <property type="entry name" value="RNase_T"/>
    <property type="match status" value="1"/>
</dbReference>
<dbReference type="InterPro" id="IPR046768">
    <property type="entry name" value="ExoX-like_C"/>
</dbReference>
<dbReference type="GO" id="GO:0004527">
    <property type="term" value="F:exonuclease activity"/>
    <property type="evidence" value="ECO:0007669"/>
    <property type="project" value="UniProtKB-KW"/>
</dbReference>
<dbReference type="Pfam" id="PF20600">
    <property type="entry name" value="ExoX-like_C"/>
    <property type="match status" value="1"/>
</dbReference>
<dbReference type="CDD" id="cd06127">
    <property type="entry name" value="DEDDh"/>
    <property type="match status" value="1"/>
</dbReference>
<evidence type="ECO:0000313" key="2">
    <source>
        <dbReference type="EMBL" id="WZB89742.1"/>
    </source>
</evidence>
<dbReference type="PANTHER" id="PTHR30231:SF41">
    <property type="entry name" value="DNA POLYMERASE III SUBUNIT EPSILON"/>
    <property type="match status" value="1"/>
</dbReference>
<reference evidence="2 3" key="1">
    <citation type="submission" date="2024-04" db="EMBL/GenBank/DDBJ databases">
        <title>Okeanomitos corallinicola gen. &amp; sp. nov. (Nostocales, Cyanobacteria), a new toxic marine heterocyst-forming cyanobacterium from a coral reef.</title>
        <authorList>
            <person name="Li H."/>
            <person name="Li R."/>
            <person name="Kang J."/>
            <person name="Hii K.S."/>
            <person name="Mohamed H.F."/>
            <person name="Xu X."/>
            <person name="Luo Z."/>
        </authorList>
    </citation>
    <scope>NUCLEOTIDE SEQUENCE [LARGE SCALE GENOMIC DNA]</scope>
    <source>
        <strain evidence="2 3">TIOX110</strain>
    </source>
</reference>
<evidence type="ECO:0000313" key="3">
    <source>
        <dbReference type="Proteomes" id="UP001483337"/>
    </source>
</evidence>
<accession>A0ABZ2UXB2</accession>
<keyword evidence="3" id="KW-1185">Reference proteome</keyword>
<dbReference type="SUPFAM" id="SSF53098">
    <property type="entry name" value="Ribonuclease H-like"/>
    <property type="match status" value="1"/>
</dbReference>
<protein>
    <submittedName>
        <fullName evidence="2">3'-5' exonuclease</fullName>
    </submittedName>
</protein>
<name>A0ABZ2UXB2_9CYAN</name>
<dbReference type="SMART" id="SM00479">
    <property type="entry name" value="EXOIII"/>
    <property type="match status" value="1"/>
</dbReference>
<dbReference type="Gene3D" id="3.30.420.10">
    <property type="entry name" value="Ribonuclease H-like superfamily/Ribonuclease H"/>
    <property type="match status" value="1"/>
</dbReference>
<dbReference type="Proteomes" id="UP001483337">
    <property type="component" value="Chromosome"/>
</dbReference>
<keyword evidence="2" id="KW-0378">Hydrolase</keyword>
<keyword evidence="2" id="KW-0269">Exonuclease</keyword>
<keyword evidence="2" id="KW-0540">Nuclease</keyword>
<dbReference type="InterPro" id="IPR036397">
    <property type="entry name" value="RNaseH_sf"/>
</dbReference>
<gene>
    <name evidence="2" type="ORF">WJM97_08640</name>
</gene>
<dbReference type="RefSeq" id="WP_353932637.1">
    <property type="nucleotide sequence ID" value="NZ_CP150886.1"/>
</dbReference>
<organism evidence="2 3">
    <name type="scientific">Okeanomitos corallinicola TIOX110</name>
    <dbReference type="NCBI Taxonomy" id="3133117"/>
    <lineage>
        <taxon>Bacteria</taxon>
        <taxon>Bacillati</taxon>
        <taxon>Cyanobacteriota</taxon>
        <taxon>Cyanophyceae</taxon>
        <taxon>Nostocales</taxon>
        <taxon>Aphanizomenonaceae</taxon>
        <taxon>Okeanomitos</taxon>
    </lineage>
</organism>